<dbReference type="EMBL" id="PEZW01000011">
    <property type="protein sequence ID" value="PIS07783.1"/>
    <property type="molecule type" value="Genomic_DNA"/>
</dbReference>
<proteinExistence type="predicted"/>
<protein>
    <recommendedName>
        <fullName evidence="3">GyrI-like small molecule binding domain-containing protein</fullName>
    </recommendedName>
</protein>
<evidence type="ECO:0000313" key="2">
    <source>
        <dbReference type="Proteomes" id="UP000231382"/>
    </source>
</evidence>
<organism evidence="1 2">
    <name type="scientific">Candidatus Berkelbacteria bacterium CG10_big_fil_rev_8_21_14_0_10_43_13</name>
    <dbReference type="NCBI Taxonomy" id="1974514"/>
    <lineage>
        <taxon>Bacteria</taxon>
        <taxon>Candidatus Berkelbacteria</taxon>
    </lineage>
</organism>
<sequence length="160" mass="18428">MKTKKKEICCPKFDPKTYDEKEVAWDNKLFVTDDVRAIMHVPINMGSVITRVSKKIDQAGAAATGEDFLMLSLEESPWKSTQFLAVSKEVEGMKNVKLSGKFLTKVFEGDYKEAKNWYREMQNYVKGKGKEVKKLYFYYTTCPKCAKVYGKNYVVLFAQV</sequence>
<accession>A0A2H0W6Q6</accession>
<gene>
    <name evidence="1" type="ORF">COT78_01630</name>
</gene>
<dbReference type="Proteomes" id="UP000231382">
    <property type="component" value="Unassembled WGS sequence"/>
</dbReference>
<dbReference type="Pfam" id="PF20603">
    <property type="entry name" value="Bact_hydrolase"/>
    <property type="match status" value="1"/>
</dbReference>
<name>A0A2H0W6Q6_9BACT</name>
<dbReference type="AlphaFoldDB" id="A0A2H0W6Q6"/>
<comment type="caution">
    <text evidence="1">The sequence shown here is derived from an EMBL/GenBank/DDBJ whole genome shotgun (WGS) entry which is preliminary data.</text>
</comment>
<evidence type="ECO:0000313" key="1">
    <source>
        <dbReference type="EMBL" id="PIS07783.1"/>
    </source>
</evidence>
<evidence type="ECO:0008006" key="3">
    <source>
        <dbReference type="Google" id="ProtNLM"/>
    </source>
</evidence>
<reference evidence="2" key="1">
    <citation type="submission" date="2017-09" db="EMBL/GenBank/DDBJ databases">
        <title>Depth-based differentiation of microbial function through sediment-hosted aquifers and enrichment of novel symbionts in the deep terrestrial subsurface.</title>
        <authorList>
            <person name="Probst A.J."/>
            <person name="Ladd B."/>
            <person name="Jarett J.K."/>
            <person name="Geller-Mcgrath D.E."/>
            <person name="Sieber C.M.K."/>
            <person name="Emerson J.B."/>
            <person name="Anantharaman K."/>
            <person name="Thomas B.C."/>
            <person name="Malmstrom R."/>
            <person name="Stieglmeier M."/>
            <person name="Klingl A."/>
            <person name="Woyke T."/>
            <person name="Ryan C.M."/>
            <person name="Banfield J.F."/>
        </authorList>
    </citation>
    <scope>NUCLEOTIDE SEQUENCE [LARGE SCALE GENOMIC DNA]</scope>
</reference>
<dbReference type="InterPro" id="IPR046766">
    <property type="entry name" value="Bact_hydrolase"/>
</dbReference>